<sequence length="177" mass="19734">MSPQDLALPAALAEMADIGFNNESENENETCSCDFELYEEVEALEETSDWFRMWTGNDEVDGRQFRFFGSTGGGDYVGFWLVRPNVAVTEQPVVYIGSEGELGVVARDLGDLLVLFANGSGPAEAFDDPRRQTQQNEAFRVIAERYAPGRTLSTVEIVRIAQEEFPTFSESIRALCR</sequence>
<dbReference type="OrthoDB" id="4318300at2759"/>
<dbReference type="Proteomes" id="UP000191342">
    <property type="component" value="Unassembled WGS sequence"/>
</dbReference>
<dbReference type="EMBL" id="MLQL01000005">
    <property type="protein sequence ID" value="OQE28238.1"/>
    <property type="molecule type" value="Genomic_DNA"/>
</dbReference>
<reference evidence="2" key="1">
    <citation type="journal article" date="2017" name="Nat. Microbiol.">
        <title>Global analysis of biosynthetic gene clusters reveals vast potential of secondary metabolite production in Penicillium species.</title>
        <authorList>
            <person name="Nielsen J.C."/>
            <person name="Grijseels S."/>
            <person name="Prigent S."/>
            <person name="Ji B."/>
            <person name="Dainat J."/>
            <person name="Nielsen K.F."/>
            <person name="Frisvad J.C."/>
            <person name="Workman M."/>
            <person name="Nielsen J."/>
        </authorList>
    </citation>
    <scope>NUCLEOTIDE SEQUENCE [LARGE SCALE GENOMIC DNA]</scope>
    <source>
        <strain evidence="2">IBT 14082</strain>
    </source>
</reference>
<dbReference type="AlphaFoldDB" id="A0A1V6TPE1"/>
<evidence type="ECO:0000313" key="1">
    <source>
        <dbReference type="EMBL" id="OQE28238.1"/>
    </source>
</evidence>
<name>A0A1V6TPE1_9EURO</name>
<evidence type="ECO:0008006" key="3">
    <source>
        <dbReference type="Google" id="ProtNLM"/>
    </source>
</evidence>
<comment type="caution">
    <text evidence="1">The sequence shown here is derived from an EMBL/GenBank/DDBJ whole genome shotgun (WGS) entry which is preliminary data.</text>
</comment>
<accession>A0A1V6TPE1</accession>
<gene>
    <name evidence="1" type="ORF">PENFLA_c005G05047</name>
</gene>
<organism evidence="1 2">
    <name type="scientific">Penicillium flavigenum</name>
    <dbReference type="NCBI Taxonomy" id="254877"/>
    <lineage>
        <taxon>Eukaryota</taxon>
        <taxon>Fungi</taxon>
        <taxon>Dikarya</taxon>
        <taxon>Ascomycota</taxon>
        <taxon>Pezizomycotina</taxon>
        <taxon>Eurotiomycetes</taxon>
        <taxon>Eurotiomycetidae</taxon>
        <taxon>Eurotiales</taxon>
        <taxon>Aspergillaceae</taxon>
        <taxon>Penicillium</taxon>
    </lineage>
</organism>
<keyword evidence="2" id="KW-1185">Reference proteome</keyword>
<proteinExistence type="predicted"/>
<evidence type="ECO:0000313" key="2">
    <source>
        <dbReference type="Proteomes" id="UP000191342"/>
    </source>
</evidence>
<protein>
    <recommendedName>
        <fullName evidence="3">Knr4/Smi1-like domain-containing protein</fullName>
    </recommendedName>
</protein>